<dbReference type="InterPro" id="IPR001279">
    <property type="entry name" value="Metallo-B-lactamas"/>
</dbReference>
<accession>A0AAU1ZS49</accession>
<dbReference type="InterPro" id="IPR036866">
    <property type="entry name" value="RibonucZ/Hydroxyglut_hydro"/>
</dbReference>
<evidence type="ECO:0000313" key="3">
    <source>
        <dbReference type="EMBL" id="WTT14659.1"/>
    </source>
</evidence>
<dbReference type="GO" id="GO:0016787">
    <property type="term" value="F:hydrolase activity"/>
    <property type="evidence" value="ECO:0007669"/>
    <property type="project" value="UniProtKB-KW"/>
</dbReference>
<protein>
    <submittedName>
        <fullName evidence="3">MBL fold metallo-hydrolase</fullName>
    </submittedName>
</protein>
<feature type="domain" description="Metallo-beta-lactamase" evidence="2">
    <location>
        <begin position="22"/>
        <end position="222"/>
    </location>
</feature>
<gene>
    <name evidence="3" type="ORF">OHA22_03565</name>
</gene>
<dbReference type="EMBL" id="CP108222">
    <property type="protein sequence ID" value="WTT14659.1"/>
    <property type="molecule type" value="Genomic_DNA"/>
</dbReference>
<dbReference type="PANTHER" id="PTHR43546">
    <property type="entry name" value="UPF0173 METAL-DEPENDENT HYDROLASE MJ1163-RELATED"/>
    <property type="match status" value="1"/>
</dbReference>
<organism evidence="3">
    <name type="scientific">Streptomyces sp. NBC_00093</name>
    <dbReference type="NCBI Taxonomy" id="2975649"/>
    <lineage>
        <taxon>Bacteria</taxon>
        <taxon>Bacillati</taxon>
        <taxon>Actinomycetota</taxon>
        <taxon>Actinomycetes</taxon>
        <taxon>Kitasatosporales</taxon>
        <taxon>Streptomycetaceae</taxon>
        <taxon>Streptomyces</taxon>
    </lineage>
</organism>
<evidence type="ECO:0000259" key="2">
    <source>
        <dbReference type="Pfam" id="PF12706"/>
    </source>
</evidence>
<dbReference type="PANTHER" id="PTHR43546:SF9">
    <property type="entry name" value="L-ASCORBATE-6-PHOSPHATE LACTONASE ULAG-RELATED"/>
    <property type="match status" value="1"/>
</dbReference>
<proteinExistence type="predicted"/>
<sequence length="263" mass="28490">MTEARVTHIGGPTTLIEAGGWRLLTDPTFDPPGRRYSFGWGTSSVKTSGPALAATELPSLDAVLLTHDHHGDNLDTAGRALLPGVDVVLTTPSGERRLGGNAHGLAPWTTYRLTAPGRPTVEVTATPARHGPPLSRPVVGEVTGFALRWEGQRHGALWISGDTVLYDGVREVARRLTVGTALLHLGGVRFPLTGPLRYTMTAAQAVSLCGELRPRTALPVHYEGWRHFQEGRRSIETELAKAPDDIRKRFRWLPMGAPLDITV</sequence>
<dbReference type="SUPFAM" id="SSF56281">
    <property type="entry name" value="Metallo-hydrolase/oxidoreductase"/>
    <property type="match status" value="1"/>
</dbReference>
<keyword evidence="1" id="KW-0378">Hydrolase</keyword>
<reference evidence="3" key="1">
    <citation type="submission" date="2022-10" db="EMBL/GenBank/DDBJ databases">
        <title>The complete genomes of actinobacterial strains from the NBC collection.</title>
        <authorList>
            <person name="Joergensen T.S."/>
            <person name="Alvarez Arevalo M."/>
            <person name="Sterndorff E.B."/>
            <person name="Faurdal D."/>
            <person name="Vuksanovic O."/>
            <person name="Mourched A.-S."/>
            <person name="Charusanti P."/>
            <person name="Shaw S."/>
            <person name="Blin K."/>
            <person name="Weber T."/>
        </authorList>
    </citation>
    <scope>NUCLEOTIDE SEQUENCE</scope>
    <source>
        <strain evidence="3">NBC_00093</strain>
    </source>
</reference>
<name>A0AAU1ZS49_9ACTN</name>
<dbReference type="InterPro" id="IPR050114">
    <property type="entry name" value="UPF0173_UPF0282_UlaG_hydrolase"/>
</dbReference>
<evidence type="ECO:0000256" key="1">
    <source>
        <dbReference type="ARBA" id="ARBA00022801"/>
    </source>
</evidence>
<dbReference type="Gene3D" id="3.60.15.10">
    <property type="entry name" value="Ribonuclease Z/Hydroxyacylglutathione hydrolase-like"/>
    <property type="match status" value="1"/>
</dbReference>
<dbReference type="AlphaFoldDB" id="A0AAU1ZS49"/>
<dbReference type="Pfam" id="PF12706">
    <property type="entry name" value="Lactamase_B_2"/>
    <property type="match status" value="1"/>
</dbReference>